<dbReference type="EMBL" id="BLXT01007118">
    <property type="protein sequence ID" value="GFO36668.1"/>
    <property type="molecule type" value="Genomic_DNA"/>
</dbReference>
<dbReference type="InterPro" id="IPR029055">
    <property type="entry name" value="Ntn_hydrolases_N"/>
</dbReference>
<dbReference type="InterPro" id="IPR043137">
    <property type="entry name" value="GGT_ssub_C"/>
</dbReference>
<dbReference type="PROSITE" id="PS00462">
    <property type="entry name" value="G_GLU_TRANSPEPTIDASE"/>
    <property type="match status" value="1"/>
</dbReference>
<dbReference type="SUPFAM" id="SSF56235">
    <property type="entry name" value="N-terminal nucleophile aminohydrolases (Ntn hydrolases)"/>
    <property type="match status" value="1"/>
</dbReference>
<feature type="active site" description="Nucleophile" evidence="3">
    <location>
        <position position="413"/>
    </location>
</feature>
<keyword evidence="2" id="KW-1202">Platelet aggregation activating toxin</keyword>
<keyword evidence="6" id="KW-0472">Membrane</keyword>
<name>A0AAV4CXT7_9GAST</name>
<feature type="binding site" evidence="4">
    <location>
        <position position="507"/>
    </location>
    <ligand>
        <name>L-glutamate</name>
        <dbReference type="ChEBI" id="CHEBI:29985"/>
    </ligand>
</feature>
<protein>
    <submittedName>
        <fullName evidence="7">Gamma-glutamyltranspeptidase 1</fullName>
    </submittedName>
</protein>
<keyword evidence="6" id="KW-0812">Transmembrane</keyword>
<evidence type="ECO:0000256" key="1">
    <source>
        <dbReference type="ARBA" id="ARBA00009381"/>
    </source>
</evidence>
<keyword evidence="2" id="KW-0800">Toxin</keyword>
<feature type="binding site" evidence="4">
    <location>
        <begin position="483"/>
        <end position="484"/>
    </location>
    <ligand>
        <name>L-glutamate</name>
        <dbReference type="ChEBI" id="CHEBI:29985"/>
    </ligand>
</feature>
<evidence type="ECO:0000256" key="4">
    <source>
        <dbReference type="PIRSR" id="PIRSR600101-2"/>
    </source>
</evidence>
<keyword evidence="6" id="KW-1133">Transmembrane helix</keyword>
<gene>
    <name evidence="7" type="ORF">PoB_006317300</name>
</gene>
<evidence type="ECO:0000256" key="2">
    <source>
        <dbReference type="ARBA" id="ARBA00084097"/>
    </source>
</evidence>
<dbReference type="FunFam" id="1.10.246.130:FF:000002">
    <property type="entry name" value="glutathione hydrolase 1 proenzyme"/>
    <property type="match status" value="1"/>
</dbReference>
<feature type="region of interest" description="Disordered" evidence="5">
    <location>
        <begin position="40"/>
        <end position="60"/>
    </location>
</feature>
<evidence type="ECO:0000313" key="7">
    <source>
        <dbReference type="EMBL" id="GFO36668.1"/>
    </source>
</evidence>
<evidence type="ECO:0000256" key="6">
    <source>
        <dbReference type="SAM" id="Phobius"/>
    </source>
</evidence>
<dbReference type="PANTHER" id="PTHR11686">
    <property type="entry name" value="GAMMA GLUTAMYL TRANSPEPTIDASE"/>
    <property type="match status" value="1"/>
</dbReference>
<dbReference type="InterPro" id="IPR043138">
    <property type="entry name" value="GGT_lsub"/>
</dbReference>
<dbReference type="InterPro" id="IPR000101">
    <property type="entry name" value="GGT_peptidase"/>
</dbReference>
<feature type="binding site" evidence="4">
    <location>
        <position position="139"/>
    </location>
    <ligand>
        <name>L-glutamate</name>
        <dbReference type="ChEBI" id="CHEBI:29985"/>
    </ligand>
</feature>
<dbReference type="Pfam" id="PF01019">
    <property type="entry name" value="G_glu_transpept"/>
    <property type="match status" value="1"/>
</dbReference>
<keyword evidence="8" id="KW-1185">Reference proteome</keyword>
<feature type="binding site" evidence="4">
    <location>
        <begin position="431"/>
        <end position="433"/>
    </location>
    <ligand>
        <name>L-glutamate</name>
        <dbReference type="ChEBI" id="CHEBI:29985"/>
    </ligand>
</feature>
<accession>A0AAV4CXT7</accession>
<comment type="caution">
    <text evidence="7">The sequence shown here is derived from an EMBL/GenBank/DDBJ whole genome shotgun (WGS) entry which is preliminary data.</text>
</comment>
<dbReference type="AlphaFoldDB" id="A0AAV4CXT7"/>
<dbReference type="FunFam" id="3.60.20.40:FF:000001">
    <property type="entry name" value="Gamma-glutamyltranspeptidase 1"/>
    <property type="match status" value="1"/>
</dbReference>
<dbReference type="PRINTS" id="PR01210">
    <property type="entry name" value="GGTRANSPTASE"/>
</dbReference>
<feature type="transmembrane region" description="Helical" evidence="6">
    <location>
        <begin position="12"/>
        <end position="35"/>
    </location>
</feature>
<evidence type="ECO:0000256" key="5">
    <source>
        <dbReference type="SAM" id="MobiDB-lite"/>
    </source>
</evidence>
<dbReference type="Gene3D" id="1.10.246.130">
    <property type="match status" value="1"/>
</dbReference>
<dbReference type="GO" id="GO:0006751">
    <property type="term" value="P:glutathione catabolic process"/>
    <property type="evidence" value="ECO:0007669"/>
    <property type="project" value="InterPro"/>
</dbReference>
<evidence type="ECO:0000313" key="8">
    <source>
        <dbReference type="Proteomes" id="UP000735302"/>
    </source>
</evidence>
<comment type="similarity">
    <text evidence="1">Belongs to the gamma-glutamyltransferase family.</text>
</comment>
<dbReference type="PANTHER" id="PTHR11686:SF9">
    <property type="entry name" value="RE13973P"/>
    <property type="match status" value="1"/>
</dbReference>
<evidence type="ECO:0000256" key="3">
    <source>
        <dbReference type="PIRSR" id="PIRSR600101-1"/>
    </source>
</evidence>
<dbReference type="GO" id="GO:0005886">
    <property type="term" value="C:plasma membrane"/>
    <property type="evidence" value="ECO:0007669"/>
    <property type="project" value="TreeGrafter"/>
</dbReference>
<dbReference type="InterPro" id="IPR055262">
    <property type="entry name" value="GGT_CS"/>
</dbReference>
<dbReference type="Proteomes" id="UP000735302">
    <property type="component" value="Unassembled WGS sequence"/>
</dbReference>
<organism evidence="7 8">
    <name type="scientific">Plakobranchus ocellatus</name>
    <dbReference type="NCBI Taxonomy" id="259542"/>
    <lineage>
        <taxon>Eukaryota</taxon>
        <taxon>Metazoa</taxon>
        <taxon>Spiralia</taxon>
        <taxon>Lophotrochozoa</taxon>
        <taxon>Mollusca</taxon>
        <taxon>Gastropoda</taxon>
        <taxon>Heterobranchia</taxon>
        <taxon>Euthyneura</taxon>
        <taxon>Panpulmonata</taxon>
        <taxon>Sacoglossa</taxon>
        <taxon>Placobranchoidea</taxon>
        <taxon>Plakobranchidae</taxon>
        <taxon>Plakobranchus</taxon>
    </lineage>
</organism>
<keyword evidence="2" id="KW-1199">Hemostasis impairing toxin</keyword>
<feature type="binding site" evidence="4">
    <location>
        <position position="455"/>
    </location>
    <ligand>
        <name>L-glutamate</name>
        <dbReference type="ChEBI" id="CHEBI:29985"/>
    </ligand>
</feature>
<dbReference type="Gene3D" id="3.60.20.40">
    <property type="match status" value="1"/>
</dbReference>
<dbReference type="GO" id="GO:0036374">
    <property type="term" value="F:glutathione hydrolase activity"/>
    <property type="evidence" value="ECO:0007669"/>
    <property type="project" value="InterPro"/>
</dbReference>
<dbReference type="NCBIfam" id="TIGR00066">
    <property type="entry name" value="g_glut_trans"/>
    <property type="match status" value="1"/>
</dbReference>
<proteinExistence type="inferred from homology"/>
<reference evidence="7 8" key="1">
    <citation type="journal article" date="2021" name="Elife">
        <title>Chloroplast acquisition without the gene transfer in kleptoplastic sea slugs, Plakobranchus ocellatus.</title>
        <authorList>
            <person name="Maeda T."/>
            <person name="Takahashi S."/>
            <person name="Yoshida T."/>
            <person name="Shimamura S."/>
            <person name="Takaki Y."/>
            <person name="Nagai Y."/>
            <person name="Toyoda A."/>
            <person name="Suzuki Y."/>
            <person name="Arimoto A."/>
            <person name="Ishii H."/>
            <person name="Satoh N."/>
            <person name="Nishiyama T."/>
            <person name="Hasebe M."/>
            <person name="Maruyama T."/>
            <person name="Minagawa J."/>
            <person name="Obokata J."/>
            <person name="Shigenobu S."/>
        </authorList>
    </citation>
    <scope>NUCLEOTIDE SEQUENCE [LARGE SCALE GENOMIC DNA]</scope>
</reference>
<sequence length="602" mass="64807">MGEQRSQSNRPLIFAILAGALLIAIGLAVGLGIGLRDDDDDDNNGNNQQASKNGGHSHGQDYKSATGTYNYASVVADSKVCSEIGADILARKRGNAVDAAVASLFATGLLNAHSCGIGGGSFIVIYDSDKNEWHAIDSRETAPGASSENMFAGMIEKSLNGGMASGVPGEVMGLWEIHRRLGKLPWSDVVRPSIKLCQEGVPVTKALYNAVTLRLTTEKHRRDFAPYFDENGNAKPVGSLIQLPALAKTFQAISDDPASFYNGSLAEDIVADLQEEGGTITLDDLKNYKLKWTTPTKLSLPGGYKLYSIPAPGSGPVLSYILNVLAGYQMKPSDVATKEDEILTLHRIVEAFKFAFGKRTELGDEDFVDISQVVMNMTSVAFGEATRRLISDSHTESTLFYNPSAAILDDSGTSHLSVIDGQGSVVSVTSTINTYFGSKVRGNRTGIVFNNEMNDFSVPNTTNYFGLPASPANFIRPGKRPMSSMCPAIVWDENQKKVRLVTGAAGGSKITTATAMNIIDVLWLNRSLPDSVDRRRFHHQLIPPYVQLENGFPKDMEDGLKAKGHEVGQMAGYSVIQAIHILDSGKIVGTADFRKGGEPMGF</sequence>